<evidence type="ECO:0000313" key="2">
    <source>
        <dbReference type="Proteomes" id="UP001244295"/>
    </source>
</evidence>
<proteinExistence type="predicted"/>
<dbReference type="AlphaFoldDB" id="A0AAW8DNV1"/>
<dbReference type="SUPFAM" id="SSF141571">
    <property type="entry name" value="Pentapeptide repeat-like"/>
    <property type="match status" value="1"/>
</dbReference>
<gene>
    <name evidence="1" type="ORF">J2W25_000213</name>
</gene>
<dbReference type="Gene3D" id="2.160.20.80">
    <property type="entry name" value="E3 ubiquitin-protein ligase SopA"/>
    <property type="match status" value="1"/>
</dbReference>
<evidence type="ECO:0000313" key="1">
    <source>
        <dbReference type="EMBL" id="MDP9921208.1"/>
    </source>
</evidence>
<organism evidence="1 2">
    <name type="scientific">Variovorax boronicumulans</name>
    <dbReference type="NCBI Taxonomy" id="436515"/>
    <lineage>
        <taxon>Bacteria</taxon>
        <taxon>Pseudomonadati</taxon>
        <taxon>Pseudomonadota</taxon>
        <taxon>Betaproteobacteria</taxon>
        <taxon>Burkholderiales</taxon>
        <taxon>Comamonadaceae</taxon>
        <taxon>Variovorax</taxon>
    </lineage>
</organism>
<dbReference type="InterPro" id="IPR011050">
    <property type="entry name" value="Pectin_lyase_fold/virulence"/>
</dbReference>
<dbReference type="SUPFAM" id="SSF51126">
    <property type="entry name" value="Pectin lyase-like"/>
    <property type="match status" value="1"/>
</dbReference>
<name>A0AAW8DNV1_9BURK</name>
<dbReference type="RefSeq" id="WP_307585217.1">
    <property type="nucleotide sequence ID" value="NZ_JAUSRQ010000008.1"/>
</dbReference>
<comment type="caution">
    <text evidence="1">The sequence shown here is derived from an EMBL/GenBank/DDBJ whole genome shotgun (WGS) entry which is preliminary data.</text>
</comment>
<accession>A0AAW8DNV1</accession>
<dbReference type="Proteomes" id="UP001244295">
    <property type="component" value="Unassembled WGS sequence"/>
</dbReference>
<protein>
    <submittedName>
        <fullName evidence="1">Uncharacterized protein YjbI with pentapeptide repeats</fullName>
    </submittedName>
</protein>
<sequence>MTRRRFLKLGAAMAGAVLYGCEMSGKKNIKDFGKTFDYLSDPALRKRDMGDAQLVVEGAEFSGVKFQGQEWRNIKFVNCDFVGVYDIKQALIAQSSFEGCKFAGIFNLGVLKQVRFVRCLISGSSHVVGDTGSLDVTFEQCEQIGEDPEPNHWGSFGSYGEVAFIKCKAKWTNVTGETKHLIRDCDFESVDCSVSKDGGGSAVLIENSRLLGGFDMRPATLLSLTIRDTTIEGTFNLTNATVKGDILMERVTAGVILGYVKNANSFTVRDSKITGNGMDVFEAFAGGIRTIEIDNTVFGVGVRRGGNGTDGVTIAGGTGADLSKPRARITESLVIRNSKIPQLRSHHVSVVRMQLDRVELRDVDLSSNLIDRLEMKDVAIANDLDLTNTQVKEFKQSGMTDLKRLGRSLKLEGSNIKLPR</sequence>
<dbReference type="PROSITE" id="PS51257">
    <property type="entry name" value="PROKAR_LIPOPROTEIN"/>
    <property type="match status" value="1"/>
</dbReference>
<dbReference type="EMBL" id="JAUSRR010000001">
    <property type="protein sequence ID" value="MDP9921208.1"/>
    <property type="molecule type" value="Genomic_DNA"/>
</dbReference>
<reference evidence="1" key="1">
    <citation type="submission" date="2023-07" db="EMBL/GenBank/DDBJ databases">
        <title>Sorghum-associated microbial communities from plants grown in Nebraska, USA.</title>
        <authorList>
            <person name="Schachtman D."/>
        </authorList>
    </citation>
    <scope>NUCLEOTIDE SEQUENCE</scope>
    <source>
        <strain evidence="1">DS2795</strain>
    </source>
</reference>